<keyword evidence="2 4" id="KW-0689">Ribosomal protein</keyword>
<accession>Q9G888</accession>
<proteinExistence type="inferred from homology"/>
<organism evidence="4">
    <name type="scientific">Malawimonas jakobiformis</name>
    <name type="common">Flagellated protozoan</name>
    <dbReference type="NCBI Taxonomy" id="136089"/>
    <lineage>
        <taxon>Eukaryota</taxon>
        <taxon>Malawimonadida</taxon>
        <taxon>Malawimonadidae</taxon>
        <taxon>Malawimonas</taxon>
    </lineage>
</organism>
<geneLocation type="mitochondrion" evidence="4"/>
<dbReference type="GO" id="GO:1990904">
    <property type="term" value="C:ribonucleoprotein complex"/>
    <property type="evidence" value="ECO:0007669"/>
    <property type="project" value="UniProtKB-KW"/>
</dbReference>
<keyword evidence="4" id="KW-0496">Mitochondrion</keyword>
<dbReference type="HAMAP" id="MF_01302_B">
    <property type="entry name" value="Ribosomal_uS8_B"/>
    <property type="match status" value="1"/>
</dbReference>
<sequence>MILNDLISDMLTRIRNGYNMNFSEVQAINSKICKKILDILYEEGYIRGYKEINKNNILILLKYIDNKSVIKEISRISKPGKRIYYSVSELKNQLENNKTTLYILSTPKGVCSSKKAIDFLTGGEVICKII</sequence>
<evidence type="ECO:0000256" key="2">
    <source>
        <dbReference type="ARBA" id="ARBA00022980"/>
    </source>
</evidence>
<dbReference type="Pfam" id="PF00410">
    <property type="entry name" value="Ribosomal_S8"/>
    <property type="match status" value="1"/>
</dbReference>
<dbReference type="InterPro" id="IPR035987">
    <property type="entry name" value="Ribosomal_uS8_sf"/>
</dbReference>
<dbReference type="EMBL" id="AF295546">
    <property type="protein sequence ID" value="AAG13685.1"/>
    <property type="molecule type" value="Genomic_DNA"/>
</dbReference>
<keyword evidence="3" id="KW-0687">Ribonucleoprotein</keyword>
<dbReference type="Gene3D" id="3.30.1490.10">
    <property type="match status" value="1"/>
</dbReference>
<dbReference type="Gene3D" id="3.30.1370.30">
    <property type="match status" value="1"/>
</dbReference>
<protein>
    <submittedName>
        <fullName evidence="4">Ribosomal protein S8</fullName>
    </submittedName>
</protein>
<dbReference type="GO" id="GO:0005840">
    <property type="term" value="C:ribosome"/>
    <property type="evidence" value="ECO:0007669"/>
    <property type="project" value="UniProtKB-KW"/>
</dbReference>
<evidence type="ECO:0000256" key="1">
    <source>
        <dbReference type="ARBA" id="ARBA00006471"/>
    </source>
</evidence>
<evidence type="ECO:0000313" key="4">
    <source>
        <dbReference type="EMBL" id="AAG13685.1"/>
    </source>
</evidence>
<dbReference type="InterPro" id="IPR000630">
    <property type="entry name" value="Ribosomal_uS8"/>
</dbReference>
<dbReference type="RefSeq" id="NP_066318.1">
    <property type="nucleotide sequence ID" value="NC_002553.1"/>
</dbReference>
<reference evidence="4" key="1">
    <citation type="submission" date="2000-08" db="EMBL/GenBank/DDBJ databases">
        <title>Comparative analysis of mitochondrial genomes of the ancient jakobid protists.</title>
        <authorList>
            <person name="Burger G."/>
            <person name="O'Kelly C.J."/>
            <person name="Gray W.M."/>
        </authorList>
    </citation>
    <scope>NUCLEOTIDE SEQUENCE</scope>
    <source>
        <strain evidence="4">ATCC 50310</strain>
    </source>
</reference>
<name>Q9G888_MALJA</name>
<dbReference type="NCBIfam" id="NF001109">
    <property type="entry name" value="PRK00136.1"/>
    <property type="match status" value="1"/>
</dbReference>
<comment type="similarity">
    <text evidence="1">Belongs to the universal ribosomal protein uS8 family.</text>
</comment>
<dbReference type="GO" id="GO:0003735">
    <property type="term" value="F:structural constituent of ribosome"/>
    <property type="evidence" value="ECO:0007669"/>
    <property type="project" value="InterPro"/>
</dbReference>
<dbReference type="SUPFAM" id="SSF56047">
    <property type="entry name" value="Ribosomal protein S8"/>
    <property type="match status" value="1"/>
</dbReference>
<evidence type="ECO:0000256" key="3">
    <source>
        <dbReference type="ARBA" id="ARBA00023274"/>
    </source>
</evidence>
<gene>
    <name evidence="4" type="primary">rps8</name>
</gene>
<dbReference type="GeneID" id="801303"/>
<dbReference type="GO" id="GO:0006412">
    <property type="term" value="P:translation"/>
    <property type="evidence" value="ECO:0007669"/>
    <property type="project" value="InterPro"/>
</dbReference>
<dbReference type="PANTHER" id="PTHR11758">
    <property type="entry name" value="40S RIBOSOMAL PROTEIN S15A"/>
    <property type="match status" value="1"/>
</dbReference>
<dbReference type="AlphaFoldDB" id="Q9G888"/>